<feature type="region of interest" description="Disordered" evidence="1">
    <location>
        <begin position="1"/>
        <end position="44"/>
    </location>
</feature>
<gene>
    <name evidence="2" type="ORF">C1638_021625</name>
</gene>
<protein>
    <submittedName>
        <fullName evidence="2">Uncharacterized protein</fullName>
    </submittedName>
</protein>
<accession>A0A316WL94</accession>
<evidence type="ECO:0000313" key="2">
    <source>
        <dbReference type="EMBL" id="PWN59210.1"/>
    </source>
</evidence>
<evidence type="ECO:0000256" key="1">
    <source>
        <dbReference type="SAM" id="MobiDB-lite"/>
    </source>
</evidence>
<reference evidence="2" key="1">
    <citation type="submission" date="2018-04" db="EMBL/GenBank/DDBJ databases">
        <title>Draft Genome Sequences of Chryseobacterium lactis NCTC11390T isolated from milk, Chryseobacterium oncorhynchi 701B-08T from rainbow trout, and Chryseobacterium viscerum 687B-08T from diseased fish.</title>
        <authorList>
            <person name="Jeong J.-J."/>
            <person name="Lee Y.J."/>
            <person name="Pathiraja D."/>
            <person name="Park B."/>
            <person name="Choi I.-G."/>
            <person name="Kim K.D."/>
        </authorList>
    </citation>
    <scope>NUCLEOTIDE SEQUENCE [LARGE SCALE GENOMIC DNA]</scope>
    <source>
        <strain evidence="2">701B-08</strain>
    </source>
</reference>
<dbReference type="EMBL" id="PPEI02000012">
    <property type="protein sequence ID" value="PWN59210.1"/>
    <property type="molecule type" value="Genomic_DNA"/>
</dbReference>
<comment type="caution">
    <text evidence="2">The sequence shown here is derived from an EMBL/GenBank/DDBJ whole genome shotgun (WGS) entry which is preliminary data.</text>
</comment>
<organism evidence="2 3">
    <name type="scientific">Chryseobacterium oncorhynchi</name>
    <dbReference type="NCBI Taxonomy" id="741074"/>
    <lineage>
        <taxon>Bacteria</taxon>
        <taxon>Pseudomonadati</taxon>
        <taxon>Bacteroidota</taxon>
        <taxon>Flavobacteriia</taxon>
        <taxon>Flavobacteriales</taxon>
        <taxon>Weeksellaceae</taxon>
        <taxon>Chryseobacterium group</taxon>
        <taxon>Chryseobacterium</taxon>
    </lineage>
</organism>
<dbReference type="AlphaFoldDB" id="A0A316WL94"/>
<keyword evidence="3" id="KW-1185">Reference proteome</keyword>
<dbReference type="Proteomes" id="UP000236182">
    <property type="component" value="Unassembled WGS sequence"/>
</dbReference>
<name>A0A316WL94_9FLAO</name>
<proteinExistence type="predicted"/>
<sequence length="63" mass="7163">MDRVKKIGPGNLPPALANRREGLLPPSPEPPTQQKKKKKKYFIPGGPGVIENTYKYRDYDRNV</sequence>
<evidence type="ECO:0000313" key="3">
    <source>
        <dbReference type="Proteomes" id="UP000236182"/>
    </source>
</evidence>